<dbReference type="EMBL" id="JBHUDY010000003">
    <property type="protein sequence ID" value="MFD1613377.1"/>
    <property type="molecule type" value="Genomic_DNA"/>
</dbReference>
<reference evidence="2" key="1">
    <citation type="journal article" date="2019" name="Int. J. Syst. Evol. Microbiol.">
        <title>The Global Catalogue of Microorganisms (GCM) 10K type strain sequencing project: providing services to taxonomists for standard genome sequencing and annotation.</title>
        <authorList>
            <consortium name="The Broad Institute Genomics Platform"/>
            <consortium name="The Broad Institute Genome Sequencing Center for Infectious Disease"/>
            <person name="Wu L."/>
            <person name="Ma J."/>
        </authorList>
    </citation>
    <scope>NUCLEOTIDE SEQUENCE [LARGE SCALE GENOMIC DNA]</scope>
    <source>
        <strain evidence="2">CGMCC 1.16275</strain>
    </source>
</reference>
<name>A0ABW4I767_9SPHN</name>
<dbReference type="Proteomes" id="UP001597115">
    <property type="component" value="Unassembled WGS sequence"/>
</dbReference>
<comment type="caution">
    <text evidence="1">The sequence shown here is derived from an EMBL/GenBank/DDBJ whole genome shotgun (WGS) entry which is preliminary data.</text>
</comment>
<gene>
    <name evidence="1" type="ORF">ACFSCW_16375</name>
</gene>
<accession>A0ABW4I767</accession>
<sequence length="100" mass="10932">MVRSIAVDNPERAKTALAALTLERVSFTPAAFKTRLAGVQMLPVTTALSVEAIVETACELGFHAEEIRRGIVEFWIDEGAAFELFTLEARDAEPDWPLAA</sequence>
<evidence type="ECO:0000313" key="1">
    <source>
        <dbReference type="EMBL" id="MFD1613377.1"/>
    </source>
</evidence>
<dbReference type="RefSeq" id="WP_380891420.1">
    <property type="nucleotide sequence ID" value="NZ_JBHUDY010000003.1"/>
</dbReference>
<organism evidence="1 2">
    <name type="scientific">Sphingomonas tabacisoli</name>
    <dbReference type="NCBI Taxonomy" id="2249466"/>
    <lineage>
        <taxon>Bacteria</taxon>
        <taxon>Pseudomonadati</taxon>
        <taxon>Pseudomonadota</taxon>
        <taxon>Alphaproteobacteria</taxon>
        <taxon>Sphingomonadales</taxon>
        <taxon>Sphingomonadaceae</taxon>
        <taxon>Sphingomonas</taxon>
    </lineage>
</organism>
<protein>
    <submittedName>
        <fullName evidence="1">Uncharacterized protein</fullName>
    </submittedName>
</protein>
<proteinExistence type="predicted"/>
<keyword evidence="2" id="KW-1185">Reference proteome</keyword>
<evidence type="ECO:0000313" key="2">
    <source>
        <dbReference type="Proteomes" id="UP001597115"/>
    </source>
</evidence>